<evidence type="ECO:0000313" key="13">
    <source>
        <dbReference type="Proteomes" id="UP000784294"/>
    </source>
</evidence>
<comment type="caution">
    <text evidence="12">The sequence shown here is derived from an EMBL/GenBank/DDBJ whole genome shotgun (WGS) entry which is preliminary data.</text>
</comment>
<evidence type="ECO:0000259" key="11">
    <source>
        <dbReference type="PROSITE" id="PS50011"/>
    </source>
</evidence>
<evidence type="ECO:0000256" key="9">
    <source>
        <dbReference type="PIRSR" id="PIRSR630616-2"/>
    </source>
</evidence>
<proteinExistence type="predicted"/>
<evidence type="ECO:0000256" key="5">
    <source>
        <dbReference type="ARBA" id="ARBA00022840"/>
    </source>
</evidence>
<protein>
    <recommendedName>
        <fullName evidence="11">Protein kinase domain-containing protein</fullName>
    </recommendedName>
</protein>
<gene>
    <name evidence="12" type="ORF">PXEA_LOCUS520</name>
</gene>
<dbReference type="InterPro" id="IPR000719">
    <property type="entry name" value="Prot_kinase_dom"/>
</dbReference>
<keyword evidence="3 9" id="KW-0547">Nucleotide-binding</keyword>
<evidence type="ECO:0000256" key="7">
    <source>
        <dbReference type="ARBA" id="ARBA00048679"/>
    </source>
</evidence>
<evidence type="ECO:0000313" key="12">
    <source>
        <dbReference type="EMBL" id="VEL07080.1"/>
    </source>
</evidence>
<keyword evidence="5 9" id="KW-0067">ATP-binding</keyword>
<keyword evidence="2" id="KW-0808">Transferase</keyword>
<evidence type="ECO:0000256" key="1">
    <source>
        <dbReference type="ARBA" id="ARBA00022527"/>
    </source>
</evidence>
<feature type="domain" description="Protein kinase" evidence="11">
    <location>
        <begin position="1"/>
        <end position="77"/>
    </location>
</feature>
<evidence type="ECO:0000256" key="6">
    <source>
        <dbReference type="ARBA" id="ARBA00047899"/>
    </source>
</evidence>
<feature type="active site" description="Proton acceptor" evidence="8">
    <location>
        <position position="28"/>
    </location>
</feature>
<evidence type="ECO:0000256" key="3">
    <source>
        <dbReference type="ARBA" id="ARBA00022741"/>
    </source>
</evidence>
<feature type="binding site" evidence="9">
    <location>
        <position position="46"/>
    </location>
    <ligand>
        <name>ATP</name>
        <dbReference type="ChEBI" id="CHEBI:30616"/>
    </ligand>
</feature>
<dbReference type="SUPFAM" id="SSF56112">
    <property type="entry name" value="Protein kinase-like (PK-like)"/>
    <property type="match status" value="1"/>
</dbReference>
<feature type="binding site" evidence="9">
    <location>
        <begin position="32"/>
        <end position="33"/>
    </location>
    <ligand>
        <name>ATP</name>
        <dbReference type="ChEBI" id="CHEBI:30616"/>
    </ligand>
</feature>
<reference evidence="12" key="1">
    <citation type="submission" date="2018-11" db="EMBL/GenBank/DDBJ databases">
        <authorList>
            <consortium name="Pathogen Informatics"/>
        </authorList>
    </citation>
    <scope>NUCLEOTIDE SEQUENCE</scope>
</reference>
<feature type="cross-link" description="Glycyl lysine isopeptide (Lys-Gly) (interchain with G-Cter in SUMO2)" evidence="10">
    <location>
        <position position="30"/>
    </location>
</feature>
<dbReference type="GO" id="GO:0004674">
    <property type="term" value="F:protein serine/threonine kinase activity"/>
    <property type="evidence" value="ECO:0007669"/>
    <property type="project" value="UniProtKB-KW"/>
</dbReference>
<dbReference type="PANTHER" id="PTHR24350">
    <property type="entry name" value="SERINE/THREONINE-PROTEIN KINASE IAL-RELATED"/>
    <property type="match status" value="1"/>
</dbReference>
<dbReference type="Gene3D" id="1.10.510.10">
    <property type="entry name" value="Transferase(Phosphotransferase) domain 1"/>
    <property type="match status" value="1"/>
</dbReference>
<sequence>MKPSYSFFSLQIVDALAYLHAEKIAHLDVKPENIMLTKKDHAKLIDFGWAVDLKKTPLLRGPVGTTSYAAPEVFGRG</sequence>
<dbReference type="InterPro" id="IPR011009">
    <property type="entry name" value="Kinase-like_dom_sf"/>
</dbReference>
<evidence type="ECO:0000256" key="2">
    <source>
        <dbReference type="ARBA" id="ARBA00022679"/>
    </source>
</evidence>
<organism evidence="12 13">
    <name type="scientific">Protopolystoma xenopodis</name>
    <dbReference type="NCBI Taxonomy" id="117903"/>
    <lineage>
        <taxon>Eukaryota</taxon>
        <taxon>Metazoa</taxon>
        <taxon>Spiralia</taxon>
        <taxon>Lophotrochozoa</taxon>
        <taxon>Platyhelminthes</taxon>
        <taxon>Monogenea</taxon>
        <taxon>Polyopisthocotylea</taxon>
        <taxon>Polystomatidea</taxon>
        <taxon>Polystomatidae</taxon>
        <taxon>Protopolystoma</taxon>
    </lineage>
</organism>
<name>A0A448WAL6_9PLAT</name>
<evidence type="ECO:0000256" key="4">
    <source>
        <dbReference type="ARBA" id="ARBA00022777"/>
    </source>
</evidence>
<dbReference type="InterPro" id="IPR030616">
    <property type="entry name" value="Aur-like"/>
</dbReference>
<dbReference type="AlphaFoldDB" id="A0A448WAL6"/>
<dbReference type="PROSITE" id="PS50011">
    <property type="entry name" value="PROTEIN_KINASE_DOM"/>
    <property type="match status" value="1"/>
</dbReference>
<dbReference type="EMBL" id="CAAALY010000976">
    <property type="protein sequence ID" value="VEL07080.1"/>
    <property type="molecule type" value="Genomic_DNA"/>
</dbReference>
<comment type="catalytic activity">
    <reaction evidence="6">
        <text>L-threonyl-[protein] + ATP = O-phospho-L-threonyl-[protein] + ADP + H(+)</text>
        <dbReference type="Rhea" id="RHEA:46608"/>
        <dbReference type="Rhea" id="RHEA-COMP:11060"/>
        <dbReference type="Rhea" id="RHEA-COMP:11605"/>
        <dbReference type="ChEBI" id="CHEBI:15378"/>
        <dbReference type="ChEBI" id="CHEBI:30013"/>
        <dbReference type="ChEBI" id="CHEBI:30616"/>
        <dbReference type="ChEBI" id="CHEBI:61977"/>
        <dbReference type="ChEBI" id="CHEBI:456216"/>
        <dbReference type="EC" id="2.7.11.1"/>
    </reaction>
</comment>
<dbReference type="InterPro" id="IPR008271">
    <property type="entry name" value="Ser/Thr_kinase_AS"/>
</dbReference>
<keyword evidence="13" id="KW-1185">Reference proteome</keyword>
<evidence type="ECO:0000256" key="10">
    <source>
        <dbReference type="PIRSR" id="PIRSR630616-3"/>
    </source>
</evidence>
<dbReference type="Pfam" id="PF00069">
    <property type="entry name" value="Pkinase"/>
    <property type="match status" value="1"/>
</dbReference>
<keyword evidence="1" id="KW-0723">Serine/threonine-protein kinase</keyword>
<comment type="catalytic activity">
    <reaction evidence="7">
        <text>L-seryl-[protein] + ATP = O-phospho-L-seryl-[protein] + ADP + H(+)</text>
        <dbReference type="Rhea" id="RHEA:17989"/>
        <dbReference type="Rhea" id="RHEA-COMP:9863"/>
        <dbReference type="Rhea" id="RHEA-COMP:11604"/>
        <dbReference type="ChEBI" id="CHEBI:15378"/>
        <dbReference type="ChEBI" id="CHEBI:29999"/>
        <dbReference type="ChEBI" id="CHEBI:30616"/>
        <dbReference type="ChEBI" id="CHEBI:83421"/>
        <dbReference type="ChEBI" id="CHEBI:456216"/>
        <dbReference type="EC" id="2.7.11.1"/>
    </reaction>
</comment>
<dbReference type="PROSITE" id="PS00108">
    <property type="entry name" value="PROTEIN_KINASE_ST"/>
    <property type="match status" value="1"/>
</dbReference>
<dbReference type="GO" id="GO:0005524">
    <property type="term" value="F:ATP binding"/>
    <property type="evidence" value="ECO:0007669"/>
    <property type="project" value="UniProtKB-KW"/>
</dbReference>
<keyword evidence="4" id="KW-0418">Kinase</keyword>
<evidence type="ECO:0000256" key="8">
    <source>
        <dbReference type="PIRSR" id="PIRSR630616-1"/>
    </source>
</evidence>
<dbReference type="Proteomes" id="UP000784294">
    <property type="component" value="Unassembled WGS sequence"/>
</dbReference>
<accession>A0A448WAL6</accession>
<dbReference type="OrthoDB" id="266718at2759"/>